<feature type="transmembrane region" description="Helical" evidence="10">
    <location>
        <begin position="219"/>
        <end position="240"/>
    </location>
</feature>
<keyword evidence="7" id="KW-0406">Ion transport</keyword>
<keyword evidence="2" id="KW-0813">Transport</keyword>
<evidence type="ECO:0000256" key="3">
    <source>
        <dbReference type="ARBA" id="ARBA00022449"/>
    </source>
</evidence>
<dbReference type="PANTHER" id="PTHR43298">
    <property type="entry name" value="MULTIDRUG RESISTANCE PROTEIN NORM-RELATED"/>
    <property type="match status" value="1"/>
</dbReference>
<comment type="caution">
    <text evidence="11">The sequence shown here is derived from an EMBL/GenBank/DDBJ whole genome shotgun (WGS) entry which is preliminary data.</text>
</comment>
<name>K6YD86_9ALTE</name>
<dbReference type="OrthoDB" id="9806302at2"/>
<reference evidence="11 12" key="1">
    <citation type="journal article" date="2017" name="Antonie Van Leeuwenhoek">
        <title>Rhizobium rhizosphaerae sp. nov., a novel species isolated from rice rhizosphere.</title>
        <authorList>
            <person name="Zhao J.J."/>
            <person name="Zhang J."/>
            <person name="Zhang R.J."/>
            <person name="Zhang C.W."/>
            <person name="Yin H.Q."/>
            <person name="Zhang X.X."/>
        </authorList>
    </citation>
    <scope>NUCLEOTIDE SEQUENCE [LARGE SCALE GENOMIC DNA]</scope>
    <source>
        <strain evidence="11 12">E3</strain>
    </source>
</reference>
<gene>
    <name evidence="11" type="ORF">GLIP_3550</name>
</gene>
<sequence>MTEHHLHKRSMWALFKQAVSGKVQHDFTKGSIGVAAFLLAVPMVLEMSMEAIFALVDIFYVSFLGFEAVTVVGLTEAVLSILYALAIGLSMGVTAMVARRIGEKNQSKANLVAGQALWLGLLVSLFVAAIGMLFAKDILIFMGAEAEVLALGINYTTIMLCGSASIFYLFLINAIFRGAGDASVAMRSLWLANGINLVLDPILIFGWGPFPEMGVTGAAVATTIGRGIGVCYQLYYLCGVAGRVQVNLQSLRPKFAVMAELLKVSVGGTLQFLVATASWVVLVRIVATYGSAAVAGYTIAIRIVMFTLLPAWGLSNAVATLVGQNLGAEQPERAEKSVWRVARYNVIFMLSVAVILFVFAKIIVAAFSTDPNVAEYAVQCLRYVSLGFGFYGLGMVVVQAFNGAGDTMTPTKINLLCFWVVQIPLAYGLSSYASLGPSGVFWSIVFAQSLMTVVGVIVFRRGNWKLQLV</sequence>
<dbReference type="GO" id="GO:0006811">
    <property type="term" value="P:monoatomic ion transport"/>
    <property type="evidence" value="ECO:0007669"/>
    <property type="project" value="UniProtKB-KW"/>
</dbReference>
<dbReference type="CDD" id="cd13139">
    <property type="entry name" value="MATE_like_14"/>
    <property type="match status" value="1"/>
</dbReference>
<dbReference type="PIRSF" id="PIRSF006603">
    <property type="entry name" value="DinF"/>
    <property type="match status" value="1"/>
</dbReference>
<evidence type="ECO:0000256" key="5">
    <source>
        <dbReference type="ARBA" id="ARBA00022692"/>
    </source>
</evidence>
<organism evidence="11 12">
    <name type="scientific">Aliiglaciecola lipolytica E3</name>
    <dbReference type="NCBI Taxonomy" id="1127673"/>
    <lineage>
        <taxon>Bacteria</taxon>
        <taxon>Pseudomonadati</taxon>
        <taxon>Pseudomonadota</taxon>
        <taxon>Gammaproteobacteria</taxon>
        <taxon>Alteromonadales</taxon>
        <taxon>Alteromonadaceae</taxon>
        <taxon>Aliiglaciecola</taxon>
    </lineage>
</organism>
<dbReference type="AlphaFoldDB" id="K6YD86"/>
<dbReference type="eggNOG" id="COG0534">
    <property type="taxonomic scope" value="Bacteria"/>
</dbReference>
<evidence type="ECO:0000256" key="9">
    <source>
        <dbReference type="ARBA" id="ARBA00031636"/>
    </source>
</evidence>
<evidence type="ECO:0000313" key="12">
    <source>
        <dbReference type="Proteomes" id="UP000006334"/>
    </source>
</evidence>
<evidence type="ECO:0000256" key="2">
    <source>
        <dbReference type="ARBA" id="ARBA00022448"/>
    </source>
</evidence>
<feature type="transmembrane region" description="Helical" evidence="10">
    <location>
        <begin position="381"/>
        <end position="401"/>
    </location>
</feature>
<feature type="transmembrane region" description="Helical" evidence="10">
    <location>
        <begin position="155"/>
        <end position="176"/>
    </location>
</feature>
<feature type="transmembrane region" description="Helical" evidence="10">
    <location>
        <begin position="413"/>
        <end position="433"/>
    </location>
</feature>
<dbReference type="PANTHER" id="PTHR43298:SF2">
    <property type="entry name" value="FMN_FAD EXPORTER YEEO-RELATED"/>
    <property type="match status" value="1"/>
</dbReference>
<dbReference type="InterPro" id="IPR048279">
    <property type="entry name" value="MdtK-like"/>
</dbReference>
<dbReference type="GO" id="GO:0005886">
    <property type="term" value="C:plasma membrane"/>
    <property type="evidence" value="ECO:0007669"/>
    <property type="project" value="UniProtKB-SubCell"/>
</dbReference>
<comment type="subcellular location">
    <subcellularLocation>
        <location evidence="1">Cell inner membrane</location>
        <topology evidence="1">Multi-pass membrane protein</topology>
    </subcellularLocation>
</comment>
<protein>
    <recommendedName>
        <fullName evidence="9">Multidrug-efflux transporter</fullName>
    </recommendedName>
</protein>
<dbReference type="InterPro" id="IPR050222">
    <property type="entry name" value="MATE_MdtK"/>
</dbReference>
<feature type="transmembrane region" description="Helical" evidence="10">
    <location>
        <begin position="80"/>
        <end position="98"/>
    </location>
</feature>
<dbReference type="RefSeq" id="WP_008845964.1">
    <property type="nucleotide sequence ID" value="NZ_BAEN01000067.1"/>
</dbReference>
<evidence type="ECO:0000256" key="10">
    <source>
        <dbReference type="SAM" id="Phobius"/>
    </source>
</evidence>
<feature type="transmembrane region" description="Helical" evidence="10">
    <location>
        <begin position="110"/>
        <end position="135"/>
    </location>
</feature>
<evidence type="ECO:0000256" key="7">
    <source>
        <dbReference type="ARBA" id="ARBA00023065"/>
    </source>
</evidence>
<dbReference type="GO" id="GO:0042910">
    <property type="term" value="F:xenobiotic transmembrane transporter activity"/>
    <property type="evidence" value="ECO:0007669"/>
    <property type="project" value="InterPro"/>
</dbReference>
<evidence type="ECO:0000313" key="11">
    <source>
        <dbReference type="EMBL" id="GAC16162.1"/>
    </source>
</evidence>
<keyword evidence="8 10" id="KW-0472">Membrane</keyword>
<evidence type="ECO:0000256" key="4">
    <source>
        <dbReference type="ARBA" id="ARBA00022475"/>
    </source>
</evidence>
<dbReference type="NCBIfam" id="TIGR00797">
    <property type="entry name" value="matE"/>
    <property type="match status" value="1"/>
</dbReference>
<feature type="transmembrane region" description="Helical" evidence="10">
    <location>
        <begin position="344"/>
        <end position="369"/>
    </location>
</feature>
<dbReference type="GO" id="GO:0015297">
    <property type="term" value="F:antiporter activity"/>
    <property type="evidence" value="ECO:0007669"/>
    <property type="project" value="UniProtKB-KW"/>
</dbReference>
<keyword evidence="5 10" id="KW-0812">Transmembrane</keyword>
<dbReference type="Pfam" id="PF01554">
    <property type="entry name" value="MatE"/>
    <property type="match status" value="2"/>
</dbReference>
<keyword evidence="4" id="KW-1003">Cell membrane</keyword>
<proteinExistence type="predicted"/>
<feature type="transmembrane region" description="Helical" evidence="10">
    <location>
        <begin position="188"/>
        <end position="207"/>
    </location>
</feature>
<dbReference type="STRING" id="1127673.GLIP_3550"/>
<feature type="transmembrane region" description="Helical" evidence="10">
    <location>
        <begin position="27"/>
        <end position="45"/>
    </location>
</feature>
<feature type="transmembrane region" description="Helical" evidence="10">
    <location>
        <begin position="439"/>
        <end position="459"/>
    </location>
</feature>
<evidence type="ECO:0000256" key="1">
    <source>
        <dbReference type="ARBA" id="ARBA00004429"/>
    </source>
</evidence>
<accession>K6YD86</accession>
<dbReference type="Proteomes" id="UP000006334">
    <property type="component" value="Unassembled WGS sequence"/>
</dbReference>
<dbReference type="EMBL" id="BAEN01000067">
    <property type="protein sequence ID" value="GAC16162.1"/>
    <property type="molecule type" value="Genomic_DNA"/>
</dbReference>
<feature type="transmembrane region" description="Helical" evidence="10">
    <location>
        <begin position="261"/>
        <end position="287"/>
    </location>
</feature>
<evidence type="ECO:0000256" key="8">
    <source>
        <dbReference type="ARBA" id="ARBA00023136"/>
    </source>
</evidence>
<evidence type="ECO:0000256" key="6">
    <source>
        <dbReference type="ARBA" id="ARBA00022989"/>
    </source>
</evidence>
<keyword evidence="12" id="KW-1185">Reference proteome</keyword>
<dbReference type="InterPro" id="IPR002528">
    <property type="entry name" value="MATE_fam"/>
</dbReference>
<feature type="transmembrane region" description="Helical" evidence="10">
    <location>
        <begin position="299"/>
        <end position="323"/>
    </location>
</feature>
<keyword evidence="3" id="KW-0050">Antiport</keyword>
<keyword evidence="6 10" id="KW-1133">Transmembrane helix</keyword>